<feature type="non-terminal residue" evidence="2">
    <location>
        <position position="148"/>
    </location>
</feature>
<organism evidence="2 3">
    <name type="scientific">Nicotiana attenuata</name>
    <name type="common">Coyote tobacco</name>
    <dbReference type="NCBI Taxonomy" id="49451"/>
    <lineage>
        <taxon>Eukaryota</taxon>
        <taxon>Viridiplantae</taxon>
        <taxon>Streptophyta</taxon>
        <taxon>Embryophyta</taxon>
        <taxon>Tracheophyta</taxon>
        <taxon>Spermatophyta</taxon>
        <taxon>Magnoliopsida</taxon>
        <taxon>eudicotyledons</taxon>
        <taxon>Gunneridae</taxon>
        <taxon>Pentapetalae</taxon>
        <taxon>asterids</taxon>
        <taxon>lamiids</taxon>
        <taxon>Solanales</taxon>
        <taxon>Solanaceae</taxon>
        <taxon>Nicotianoideae</taxon>
        <taxon>Nicotianeae</taxon>
        <taxon>Nicotiana</taxon>
    </lineage>
</organism>
<dbReference type="EMBL" id="MJEQ01000798">
    <property type="protein sequence ID" value="OIT33921.1"/>
    <property type="molecule type" value="Genomic_DNA"/>
</dbReference>
<feature type="region of interest" description="Disordered" evidence="1">
    <location>
        <begin position="127"/>
        <end position="148"/>
    </location>
</feature>
<protein>
    <submittedName>
        <fullName evidence="2">Uncharacterized protein</fullName>
    </submittedName>
</protein>
<dbReference type="Gramene" id="OIT33921">
    <property type="protein sequence ID" value="OIT33921"/>
    <property type="gene ID" value="A4A49_60283"/>
</dbReference>
<feature type="non-terminal residue" evidence="2">
    <location>
        <position position="1"/>
    </location>
</feature>
<reference evidence="2" key="1">
    <citation type="submission" date="2016-11" db="EMBL/GenBank/DDBJ databases">
        <title>The genome of Nicotiana attenuata.</title>
        <authorList>
            <person name="Xu S."/>
            <person name="Brockmoeller T."/>
            <person name="Gaquerel E."/>
            <person name="Navarro A."/>
            <person name="Kuhl H."/>
            <person name="Gase K."/>
            <person name="Ling Z."/>
            <person name="Zhou W."/>
            <person name="Kreitzer C."/>
            <person name="Stanke M."/>
            <person name="Tang H."/>
            <person name="Lyons E."/>
            <person name="Pandey P."/>
            <person name="Pandey S.P."/>
            <person name="Timmermann B."/>
            <person name="Baldwin I.T."/>
        </authorList>
    </citation>
    <scope>NUCLEOTIDE SEQUENCE [LARGE SCALE GENOMIC DNA]</scope>
    <source>
        <strain evidence="2">UT</strain>
    </source>
</reference>
<gene>
    <name evidence="2" type="ORF">A4A49_60283</name>
</gene>
<evidence type="ECO:0000256" key="1">
    <source>
        <dbReference type="SAM" id="MobiDB-lite"/>
    </source>
</evidence>
<dbReference type="AlphaFoldDB" id="A0A314KWK7"/>
<name>A0A314KWK7_NICAT</name>
<comment type="caution">
    <text evidence="2">The sequence shown here is derived from an EMBL/GenBank/DDBJ whole genome shotgun (WGS) entry which is preliminary data.</text>
</comment>
<proteinExistence type="predicted"/>
<evidence type="ECO:0000313" key="2">
    <source>
        <dbReference type="EMBL" id="OIT33921.1"/>
    </source>
</evidence>
<keyword evidence="3" id="KW-1185">Reference proteome</keyword>
<accession>A0A314KWK7</accession>
<dbReference type="Proteomes" id="UP000187609">
    <property type="component" value="Unassembled WGS sequence"/>
</dbReference>
<evidence type="ECO:0000313" key="3">
    <source>
        <dbReference type="Proteomes" id="UP000187609"/>
    </source>
</evidence>
<sequence>GVPAGQIENAWYQNVPLGEENRFAPSISHGYQTTAPILQPTIPGSLPSPGVIQNASLNSGPIGSKPAIGIHSKTPKDHIYQVSGQSIQEISHHDHLLNSDLHKLAGHGVPGIIGSQNQCQMISAPQVNAPNPSQPILQAPISSDIQKG</sequence>